<evidence type="ECO:0000256" key="1">
    <source>
        <dbReference type="ARBA" id="ARBA00022485"/>
    </source>
</evidence>
<dbReference type="InterPro" id="IPR012340">
    <property type="entry name" value="NA-bd_OB-fold"/>
</dbReference>
<comment type="caution">
    <text evidence="8">The sequence shown here is derived from an EMBL/GenBank/DDBJ whole genome shotgun (WGS) entry which is preliminary data.</text>
</comment>
<dbReference type="SUPFAM" id="SSF50249">
    <property type="entry name" value="Nucleic acid-binding proteins"/>
    <property type="match status" value="1"/>
</dbReference>
<dbReference type="PANTHER" id="PTHR11061">
    <property type="entry name" value="RNA M5U METHYLTRANSFERASE"/>
    <property type="match status" value="1"/>
</dbReference>
<evidence type="ECO:0000256" key="7">
    <source>
        <dbReference type="PROSITE-ProRule" id="PRU10015"/>
    </source>
</evidence>
<dbReference type="InterPro" id="IPR029063">
    <property type="entry name" value="SAM-dependent_MTases_sf"/>
</dbReference>
<dbReference type="RefSeq" id="WP_284359639.1">
    <property type="nucleotide sequence ID" value="NZ_BPFZ01000005.1"/>
</dbReference>
<evidence type="ECO:0000256" key="3">
    <source>
        <dbReference type="ARBA" id="ARBA00022679"/>
    </source>
</evidence>
<dbReference type="Gene3D" id="2.40.50.140">
    <property type="entry name" value="Nucleic acid-binding proteins"/>
    <property type="match status" value="1"/>
</dbReference>
<dbReference type="InterPro" id="IPR030390">
    <property type="entry name" value="MeTrfase_TrmA_AS"/>
</dbReference>
<feature type="binding site" evidence="6">
    <location>
        <position position="301"/>
    </location>
    <ligand>
        <name>S-adenosyl-L-methionine</name>
        <dbReference type="ChEBI" id="CHEBI:59789"/>
    </ligand>
</feature>
<dbReference type="Gene3D" id="2.40.50.1070">
    <property type="match status" value="1"/>
</dbReference>
<keyword evidence="1" id="KW-0408">Iron</keyword>
<accession>A0ABQ4PWA1</accession>
<evidence type="ECO:0000313" key="9">
    <source>
        <dbReference type="Proteomes" id="UP001161064"/>
    </source>
</evidence>
<evidence type="ECO:0000256" key="6">
    <source>
        <dbReference type="PROSITE-ProRule" id="PRU01024"/>
    </source>
</evidence>
<organism evidence="8 9">
    <name type="scientific">Candidatus Phycosocius spiralis</name>
    <dbReference type="NCBI Taxonomy" id="2815099"/>
    <lineage>
        <taxon>Bacteria</taxon>
        <taxon>Pseudomonadati</taxon>
        <taxon>Pseudomonadota</taxon>
        <taxon>Alphaproteobacteria</taxon>
        <taxon>Caulobacterales</taxon>
        <taxon>Caulobacterales incertae sedis</taxon>
        <taxon>Candidatus Phycosocius</taxon>
    </lineage>
</organism>
<dbReference type="Gene3D" id="3.40.50.150">
    <property type="entry name" value="Vaccinia Virus protein VP39"/>
    <property type="match status" value="1"/>
</dbReference>
<evidence type="ECO:0000256" key="2">
    <source>
        <dbReference type="ARBA" id="ARBA00022603"/>
    </source>
</evidence>
<feature type="binding site" evidence="6">
    <location>
        <position position="281"/>
    </location>
    <ligand>
        <name>S-adenosyl-L-methionine</name>
        <dbReference type="ChEBI" id="CHEBI:59789"/>
    </ligand>
</feature>
<keyword evidence="2 6" id="KW-0489">Methyltransferase</keyword>
<reference evidence="8" key="1">
    <citation type="submission" date="2021-05" db="EMBL/GenBank/DDBJ databases">
        <authorList>
            <person name="Tanabe Y."/>
        </authorList>
    </citation>
    <scope>NUCLEOTIDE SEQUENCE</scope>
    <source>
        <strain evidence="8">BOTRYCO-1</strain>
    </source>
</reference>
<keyword evidence="3 6" id="KW-0808">Transferase</keyword>
<name>A0ABQ4PWA1_9PROT</name>
<dbReference type="GO" id="GO:0032259">
    <property type="term" value="P:methylation"/>
    <property type="evidence" value="ECO:0007669"/>
    <property type="project" value="UniProtKB-KW"/>
</dbReference>
<evidence type="ECO:0000256" key="4">
    <source>
        <dbReference type="ARBA" id="ARBA00022691"/>
    </source>
</evidence>
<keyword evidence="5" id="KW-0411">Iron-sulfur</keyword>
<comment type="similarity">
    <text evidence="6">Belongs to the class I-like SAM-binding methyltransferase superfamily. RNA M5U methyltransferase family.</text>
</comment>
<keyword evidence="4 6" id="KW-0949">S-adenosyl-L-methionine</keyword>
<dbReference type="PROSITE" id="PS51687">
    <property type="entry name" value="SAM_MT_RNA_M5U"/>
    <property type="match status" value="1"/>
</dbReference>
<dbReference type="Pfam" id="PF05958">
    <property type="entry name" value="tRNA_U5-meth_tr"/>
    <property type="match status" value="1"/>
</dbReference>
<dbReference type="PROSITE" id="PS01230">
    <property type="entry name" value="TRMA_1"/>
    <property type="match status" value="1"/>
</dbReference>
<dbReference type="EMBL" id="BPFZ01000005">
    <property type="protein sequence ID" value="GIU66948.1"/>
    <property type="molecule type" value="Genomic_DNA"/>
</dbReference>
<feature type="binding site" evidence="6">
    <location>
        <position position="254"/>
    </location>
    <ligand>
        <name>S-adenosyl-L-methionine</name>
        <dbReference type="ChEBI" id="CHEBI:59789"/>
    </ligand>
</feature>
<protein>
    <submittedName>
        <fullName evidence="8">RNA methyltransferase</fullName>
    </submittedName>
</protein>
<reference evidence="8" key="2">
    <citation type="journal article" date="2023" name="ISME Commun">
        <title>Characterization of a bloom-associated alphaproteobacterial lineage, 'Candidatus Phycosocius': insights into freshwater algal-bacterial interactions.</title>
        <authorList>
            <person name="Tanabe Y."/>
            <person name="Yamaguchi H."/>
            <person name="Yoshida M."/>
            <person name="Kai A."/>
            <person name="Okazaki Y."/>
        </authorList>
    </citation>
    <scope>NUCLEOTIDE SEQUENCE</scope>
    <source>
        <strain evidence="8">BOTRYCO-1</strain>
    </source>
</reference>
<dbReference type="SUPFAM" id="SSF53335">
    <property type="entry name" value="S-adenosyl-L-methionine-dependent methyltransferases"/>
    <property type="match status" value="1"/>
</dbReference>
<feature type="binding site" evidence="6">
    <location>
        <position position="349"/>
    </location>
    <ligand>
        <name>S-adenosyl-L-methionine</name>
        <dbReference type="ChEBI" id="CHEBI:59789"/>
    </ligand>
</feature>
<dbReference type="PANTHER" id="PTHR11061:SF49">
    <property type="entry name" value="23S RRNA (URACIL(1939)-C(5))-METHYLTRANSFERASE RLMD"/>
    <property type="match status" value="1"/>
</dbReference>
<proteinExistence type="inferred from homology"/>
<sequence>MNKNIQEAESLHIAHIGARGDGVSRDHDRLVHVPFTLPGEIILAKQRGDRASLVEVLTPSLERVTPLCGHFGVCGGCALQHWDQAPYLAWKADLVARALARQNIEVDIGPTEPAWGQGRRRASFHGKHTPQGFVFGFAQAKSHQIEPIAACPVLTPGLNAALGRLSKLAEALASKQATIDIVVTETPVGLDVDVLQAGRLETFMKKGLERLASLAQAADIARLTLHGQTALSRNTPQLKMGNAIVDLPSGAFLQATRAGEEALAARVLSWTQGRKHVADLFCGVGTFALRLKETSMVRAIEAYPLAVAAMKKAADGLAGGKTLAAETRDLFRAPLAPLEMKGLDAIIFDPPRAGAQAQSEEIARSKIDLVVAISCDPTSFARDARILIAGGYKLAQIETFDQFRFTPHVEIAAKFVR</sequence>
<dbReference type="GO" id="GO:0008168">
    <property type="term" value="F:methyltransferase activity"/>
    <property type="evidence" value="ECO:0007669"/>
    <property type="project" value="UniProtKB-KW"/>
</dbReference>
<gene>
    <name evidence="8" type="ORF">PsB1_1102</name>
</gene>
<feature type="active site" description="Nucleophile" evidence="6">
    <location>
        <position position="375"/>
    </location>
</feature>
<evidence type="ECO:0000256" key="5">
    <source>
        <dbReference type="ARBA" id="ARBA00023014"/>
    </source>
</evidence>
<keyword evidence="1" id="KW-0479">Metal-binding</keyword>
<keyword evidence="9" id="KW-1185">Reference proteome</keyword>
<keyword evidence="1" id="KW-0004">4Fe-4S</keyword>
<evidence type="ECO:0000313" key="8">
    <source>
        <dbReference type="EMBL" id="GIU66948.1"/>
    </source>
</evidence>
<feature type="active site" evidence="7">
    <location>
        <position position="375"/>
    </location>
</feature>
<dbReference type="InterPro" id="IPR010280">
    <property type="entry name" value="U5_MeTrfase_fam"/>
</dbReference>
<dbReference type="Proteomes" id="UP001161064">
    <property type="component" value="Unassembled WGS sequence"/>
</dbReference>